<comment type="caution">
    <text evidence="12">The sequence shown here is derived from an EMBL/GenBank/DDBJ whole genome shotgun (WGS) entry which is preliminary data.</text>
</comment>
<dbReference type="AlphaFoldDB" id="A0A2V2YQ97"/>
<keyword evidence="3" id="KW-0813">Transport</keyword>
<dbReference type="Proteomes" id="UP000246635">
    <property type="component" value="Unassembled WGS sequence"/>
</dbReference>
<evidence type="ECO:0000256" key="1">
    <source>
        <dbReference type="ARBA" id="ARBA00008987"/>
    </source>
</evidence>
<feature type="site" description="Contributes to redox potential value" evidence="9">
    <location>
        <position position="31"/>
    </location>
</feature>
<dbReference type="FunFam" id="3.40.30.10:FF:000001">
    <property type="entry name" value="Thioredoxin"/>
    <property type="match status" value="1"/>
</dbReference>
<dbReference type="InterPro" id="IPR036249">
    <property type="entry name" value="Thioredoxin-like_sf"/>
</dbReference>
<feature type="disulfide bond" description="Redox-active" evidence="10">
    <location>
        <begin position="29"/>
        <end position="32"/>
    </location>
</feature>
<accession>A0A2V2YQ97</accession>
<evidence type="ECO:0000256" key="4">
    <source>
        <dbReference type="ARBA" id="ARBA00022982"/>
    </source>
</evidence>
<dbReference type="PANTHER" id="PTHR45663:SF11">
    <property type="entry name" value="GEO12009P1"/>
    <property type="match status" value="1"/>
</dbReference>
<keyword evidence="13" id="KW-1185">Reference proteome</keyword>
<dbReference type="CDD" id="cd02947">
    <property type="entry name" value="TRX_family"/>
    <property type="match status" value="1"/>
</dbReference>
<dbReference type="PROSITE" id="PS51352">
    <property type="entry name" value="THIOREDOXIN_2"/>
    <property type="match status" value="1"/>
</dbReference>
<feature type="site" description="Deprotonates C-terminal active site Cys" evidence="9">
    <location>
        <position position="23"/>
    </location>
</feature>
<keyword evidence="6 10" id="KW-0676">Redox-active center</keyword>
<dbReference type="GO" id="GO:0005829">
    <property type="term" value="C:cytosol"/>
    <property type="evidence" value="ECO:0007669"/>
    <property type="project" value="TreeGrafter"/>
</dbReference>
<dbReference type="PANTHER" id="PTHR45663">
    <property type="entry name" value="GEO12009P1"/>
    <property type="match status" value="1"/>
</dbReference>
<feature type="active site" description="Nucleophile" evidence="9">
    <location>
        <position position="29"/>
    </location>
</feature>
<feature type="site" description="Contributes to redox potential value" evidence="9">
    <location>
        <position position="30"/>
    </location>
</feature>
<evidence type="ECO:0000313" key="12">
    <source>
        <dbReference type="EMBL" id="PWV95226.1"/>
    </source>
</evidence>
<dbReference type="InterPro" id="IPR013766">
    <property type="entry name" value="Thioredoxin_domain"/>
</dbReference>
<dbReference type="NCBIfam" id="TIGR01068">
    <property type="entry name" value="thioredoxin"/>
    <property type="match status" value="1"/>
</dbReference>
<evidence type="ECO:0000256" key="5">
    <source>
        <dbReference type="ARBA" id="ARBA00023157"/>
    </source>
</evidence>
<dbReference type="RefSeq" id="WP_110046645.1">
    <property type="nucleotide sequence ID" value="NZ_CP054612.1"/>
</dbReference>
<evidence type="ECO:0000256" key="10">
    <source>
        <dbReference type="PIRSR" id="PIRSR000077-4"/>
    </source>
</evidence>
<feature type="domain" description="Thioredoxin" evidence="11">
    <location>
        <begin position="1"/>
        <end position="105"/>
    </location>
</feature>
<dbReference type="SUPFAM" id="SSF52833">
    <property type="entry name" value="Thioredoxin-like"/>
    <property type="match status" value="1"/>
</dbReference>
<dbReference type="InterPro" id="IPR005746">
    <property type="entry name" value="Thioredoxin"/>
</dbReference>
<reference evidence="12 13" key="1">
    <citation type="submission" date="2018-05" db="EMBL/GenBank/DDBJ databases">
        <title>Genomic Encyclopedia of Type Strains, Phase III (KMG-III): the genomes of soil and plant-associated and newly described type strains.</title>
        <authorList>
            <person name="Whitman W."/>
        </authorList>
    </citation>
    <scope>NUCLEOTIDE SEQUENCE [LARGE SCALE GENOMIC DNA]</scope>
    <source>
        <strain evidence="12 13">CECT 5696</strain>
    </source>
</reference>
<dbReference type="PIRSF" id="PIRSF000077">
    <property type="entry name" value="Thioredoxin"/>
    <property type="match status" value="1"/>
</dbReference>
<evidence type="ECO:0000256" key="8">
    <source>
        <dbReference type="PIRNR" id="PIRNR000077"/>
    </source>
</evidence>
<dbReference type="PRINTS" id="PR00421">
    <property type="entry name" value="THIOREDOXIN"/>
</dbReference>
<dbReference type="GO" id="GO:0015035">
    <property type="term" value="F:protein-disulfide reductase activity"/>
    <property type="evidence" value="ECO:0007669"/>
    <property type="project" value="UniProtKB-UniRule"/>
</dbReference>
<dbReference type="OrthoDB" id="9790390at2"/>
<sequence>MGAAALTSQSFIRSIQSGVCLVDFWAVWCGPCKIQLPIVNELADELKGKVSIFTVNVDAERELASKYGIRSLPTLLLFKDGKVMDQFVGLRQKSELKSKVMKLASK</sequence>
<evidence type="ECO:0000313" key="13">
    <source>
        <dbReference type="Proteomes" id="UP000246635"/>
    </source>
</evidence>
<keyword evidence="5 10" id="KW-1015">Disulfide bond</keyword>
<dbReference type="Pfam" id="PF00085">
    <property type="entry name" value="Thioredoxin"/>
    <property type="match status" value="1"/>
</dbReference>
<comment type="similarity">
    <text evidence="1 8">Belongs to the thioredoxin family.</text>
</comment>
<gene>
    <name evidence="12" type="ORF">DFQ01_12962</name>
</gene>
<evidence type="ECO:0000256" key="9">
    <source>
        <dbReference type="PIRSR" id="PIRSR000077-1"/>
    </source>
</evidence>
<dbReference type="Gene3D" id="3.40.30.10">
    <property type="entry name" value="Glutaredoxin"/>
    <property type="match status" value="1"/>
</dbReference>
<evidence type="ECO:0000256" key="2">
    <source>
        <dbReference type="ARBA" id="ARBA00020570"/>
    </source>
</evidence>
<dbReference type="InterPro" id="IPR017937">
    <property type="entry name" value="Thioredoxin_CS"/>
</dbReference>
<organism evidence="12 13">
    <name type="scientific">Paenibacillus cellulosilyticus</name>
    <dbReference type="NCBI Taxonomy" id="375489"/>
    <lineage>
        <taxon>Bacteria</taxon>
        <taxon>Bacillati</taxon>
        <taxon>Bacillota</taxon>
        <taxon>Bacilli</taxon>
        <taxon>Bacillales</taxon>
        <taxon>Paenibacillaceae</taxon>
        <taxon>Paenibacillus</taxon>
    </lineage>
</organism>
<evidence type="ECO:0000256" key="7">
    <source>
        <dbReference type="NCBIfam" id="TIGR01068"/>
    </source>
</evidence>
<feature type="active site" description="Nucleophile" evidence="9">
    <location>
        <position position="32"/>
    </location>
</feature>
<evidence type="ECO:0000256" key="6">
    <source>
        <dbReference type="ARBA" id="ARBA00023284"/>
    </source>
</evidence>
<evidence type="ECO:0000259" key="11">
    <source>
        <dbReference type="PROSITE" id="PS51352"/>
    </source>
</evidence>
<protein>
    <recommendedName>
        <fullName evidence="2 7">Thioredoxin</fullName>
    </recommendedName>
</protein>
<keyword evidence="4" id="KW-0249">Electron transport</keyword>
<dbReference type="GO" id="GO:0045454">
    <property type="term" value="P:cell redox homeostasis"/>
    <property type="evidence" value="ECO:0007669"/>
    <property type="project" value="TreeGrafter"/>
</dbReference>
<proteinExistence type="inferred from homology"/>
<dbReference type="PROSITE" id="PS00194">
    <property type="entry name" value="THIOREDOXIN_1"/>
    <property type="match status" value="1"/>
</dbReference>
<name>A0A2V2YQ97_9BACL</name>
<evidence type="ECO:0000256" key="3">
    <source>
        <dbReference type="ARBA" id="ARBA00022448"/>
    </source>
</evidence>
<dbReference type="EMBL" id="QGTQ01000029">
    <property type="protein sequence ID" value="PWV95226.1"/>
    <property type="molecule type" value="Genomic_DNA"/>
</dbReference>